<dbReference type="Gene3D" id="1.10.10.10">
    <property type="entry name" value="Winged helix-like DNA-binding domain superfamily/Winged helix DNA-binding domain"/>
    <property type="match status" value="1"/>
</dbReference>
<dbReference type="SUPFAM" id="SSF46785">
    <property type="entry name" value="Winged helix' DNA-binding domain"/>
    <property type="match status" value="1"/>
</dbReference>
<reference evidence="2 3" key="1">
    <citation type="submission" date="2015-12" db="EMBL/GenBank/DDBJ databases">
        <title>Complete genome sequence of Pseudoalteromonas rubra SCSIO 6842, harboring a conjugative plasmid.</title>
        <authorList>
            <person name="Li B."/>
            <person name="Wang X."/>
        </authorList>
    </citation>
    <scope>NUCLEOTIDE SEQUENCE [LARGE SCALE GENOMIC DNA]</scope>
    <source>
        <strain evidence="2 3">SCSIO 6842</strain>
    </source>
</reference>
<dbReference type="PANTHER" id="PTHR37318:SF1">
    <property type="entry name" value="BSL7504 PROTEIN"/>
    <property type="match status" value="1"/>
</dbReference>
<dbReference type="Proteomes" id="UP000069015">
    <property type="component" value="Chromosome 1"/>
</dbReference>
<dbReference type="EMBL" id="CP013611">
    <property type="protein sequence ID" value="ALU41986.1"/>
    <property type="molecule type" value="Genomic_DNA"/>
</dbReference>
<sequence length="95" mass="10645">MADICFDPLIHAHNRLQICALLESIAEMEFSLVKAQLEVSDSVLSKHVKALEQAGYLRVNKRTNFARQRTWLALTVQGEAAYRGHVAALREIVGL</sequence>
<dbReference type="KEGG" id="prr:AT705_02975"/>
<evidence type="ECO:0000259" key="1">
    <source>
        <dbReference type="Pfam" id="PF13601"/>
    </source>
</evidence>
<dbReference type="PANTHER" id="PTHR37318">
    <property type="entry name" value="BSL7504 PROTEIN"/>
    <property type="match status" value="1"/>
</dbReference>
<name>A0A0U2XVA7_9GAMM</name>
<dbReference type="InterPro" id="IPR036388">
    <property type="entry name" value="WH-like_DNA-bd_sf"/>
</dbReference>
<accession>A0A0U2XVA7</accession>
<dbReference type="AlphaFoldDB" id="A0A0U2XVA7"/>
<dbReference type="Pfam" id="PF13601">
    <property type="entry name" value="HTH_34"/>
    <property type="match status" value="1"/>
</dbReference>
<gene>
    <name evidence="2" type="ORF">AT705_02975</name>
</gene>
<feature type="domain" description="Winged helix DNA-binding" evidence="1">
    <location>
        <begin position="15"/>
        <end position="93"/>
    </location>
</feature>
<evidence type="ECO:0000313" key="2">
    <source>
        <dbReference type="EMBL" id="ALU41986.1"/>
    </source>
</evidence>
<dbReference type="InterPro" id="IPR036390">
    <property type="entry name" value="WH_DNA-bd_sf"/>
</dbReference>
<protein>
    <submittedName>
        <fullName evidence="2">MarR family transcriptional regulator</fullName>
    </submittedName>
</protein>
<evidence type="ECO:0000313" key="3">
    <source>
        <dbReference type="Proteomes" id="UP000069015"/>
    </source>
</evidence>
<organism evidence="2 3">
    <name type="scientific">Pseudoalteromonas rubra</name>
    <dbReference type="NCBI Taxonomy" id="43658"/>
    <lineage>
        <taxon>Bacteria</taxon>
        <taxon>Pseudomonadati</taxon>
        <taxon>Pseudomonadota</taxon>
        <taxon>Gammaproteobacteria</taxon>
        <taxon>Alteromonadales</taxon>
        <taxon>Pseudoalteromonadaceae</taxon>
        <taxon>Pseudoalteromonas</taxon>
    </lineage>
</organism>
<proteinExistence type="predicted"/>
<dbReference type="InterPro" id="IPR027395">
    <property type="entry name" value="WH_DNA-bd_dom"/>
</dbReference>
<dbReference type="RefSeq" id="WP_058795431.1">
    <property type="nucleotide sequence ID" value="NZ_CP013611.1"/>
</dbReference>